<dbReference type="EMBL" id="SEYY01019919">
    <property type="protein sequence ID" value="KAB7497789.1"/>
    <property type="molecule type" value="Genomic_DNA"/>
</dbReference>
<sequence length="23" mass="2626">MSHSDNICRKSCSIQFRQASSCH</sequence>
<gene>
    <name evidence="1" type="ORF">Anas_03248</name>
</gene>
<evidence type="ECO:0000313" key="2">
    <source>
        <dbReference type="Proteomes" id="UP000326759"/>
    </source>
</evidence>
<protein>
    <submittedName>
        <fullName evidence="1">Uncharacterized protein</fullName>
    </submittedName>
</protein>
<organism evidence="1 2">
    <name type="scientific">Armadillidium nasatum</name>
    <dbReference type="NCBI Taxonomy" id="96803"/>
    <lineage>
        <taxon>Eukaryota</taxon>
        <taxon>Metazoa</taxon>
        <taxon>Ecdysozoa</taxon>
        <taxon>Arthropoda</taxon>
        <taxon>Crustacea</taxon>
        <taxon>Multicrustacea</taxon>
        <taxon>Malacostraca</taxon>
        <taxon>Eumalacostraca</taxon>
        <taxon>Peracarida</taxon>
        <taxon>Isopoda</taxon>
        <taxon>Oniscidea</taxon>
        <taxon>Crinocheta</taxon>
        <taxon>Armadillidiidae</taxon>
        <taxon>Armadillidium</taxon>
    </lineage>
</organism>
<dbReference type="Proteomes" id="UP000326759">
    <property type="component" value="Unassembled WGS sequence"/>
</dbReference>
<proteinExistence type="predicted"/>
<dbReference type="AlphaFoldDB" id="A0A5N5SVS9"/>
<comment type="caution">
    <text evidence="1">The sequence shown here is derived from an EMBL/GenBank/DDBJ whole genome shotgun (WGS) entry which is preliminary data.</text>
</comment>
<keyword evidence="2" id="KW-1185">Reference proteome</keyword>
<name>A0A5N5SVS9_9CRUS</name>
<accession>A0A5N5SVS9</accession>
<reference evidence="1 2" key="1">
    <citation type="journal article" date="2019" name="PLoS Biol.">
        <title>Sex chromosomes control vertical transmission of feminizing Wolbachia symbionts in an isopod.</title>
        <authorList>
            <person name="Becking T."/>
            <person name="Chebbi M.A."/>
            <person name="Giraud I."/>
            <person name="Moumen B."/>
            <person name="Laverre T."/>
            <person name="Caubet Y."/>
            <person name="Peccoud J."/>
            <person name="Gilbert C."/>
            <person name="Cordaux R."/>
        </authorList>
    </citation>
    <scope>NUCLEOTIDE SEQUENCE [LARGE SCALE GENOMIC DNA]</scope>
    <source>
        <strain evidence="1">ANa2</strain>
        <tissue evidence="1">Whole body excluding digestive tract and cuticle</tissue>
    </source>
</reference>
<evidence type="ECO:0000313" key="1">
    <source>
        <dbReference type="EMBL" id="KAB7497789.1"/>
    </source>
</evidence>